<reference evidence="1" key="1">
    <citation type="submission" date="2023-08" db="EMBL/GenBank/DDBJ databases">
        <authorList>
            <person name="Chen Y."/>
            <person name="Shah S."/>
            <person name="Dougan E. K."/>
            <person name="Thang M."/>
            <person name="Chan C."/>
        </authorList>
    </citation>
    <scope>NUCLEOTIDE SEQUENCE</scope>
</reference>
<protein>
    <submittedName>
        <fullName evidence="1">Uncharacterized protein</fullName>
    </submittedName>
</protein>
<dbReference type="GO" id="GO:0008113">
    <property type="term" value="F:peptide-methionine (S)-S-oxide reductase activity"/>
    <property type="evidence" value="ECO:0007669"/>
    <property type="project" value="InterPro"/>
</dbReference>
<dbReference type="SUPFAM" id="SSF51316">
    <property type="entry name" value="Mss4-like"/>
    <property type="match status" value="1"/>
</dbReference>
<gene>
    <name evidence="1" type="ORF">EVOR1521_LOCUS2809</name>
</gene>
<name>A0AA36HPB4_9DINO</name>
<evidence type="ECO:0000313" key="2">
    <source>
        <dbReference type="Proteomes" id="UP001178507"/>
    </source>
</evidence>
<proteinExistence type="predicted"/>
<sequence length="736" mass="80084">MWDGVLLSEYTCTGLKDLLEGKWKEYNTTGPPKISVSVPLETSGILEVKQPMATIEELYWVNVTKEKPKPNVTKANASENATEGEDWRVSVYFGAGPMAEMQYALAQWELHSRSPAAVTALAGYAGSNVGEGSGGSVCMDTYASLGYAEVAQVTVGAAEFRALARRFLGAFTGPKGERARKSPPGAHFRGCVGLPGGIKGKLFRTLVSENKNWSMDLRPGRGNDPDAFNVVWVYDTEEFPFMQAEQYLQFVGNDTWYEGCLRSAQLKRISFSESCRELAAPNVSFRGCGRHKEKVIPEGQALCERRGSSGHLLPDSQLRWNVSGPLHVGPFTAEAICCANHRYAEAPGFWFRNAEFLAAAQNATNEQPLIFYDSVCGLPVFRAPVGRSTTEWLKESAQHGWPSFRSQELVPENLVLGASGEVQSVCGTHLGHNLPDDKGDRYCIDLVCIAGAEGAKQEPEKDFLAYFGCGHFTHVQHELVLAEVETLGRGKTRAPEISARAAYAGGLLTGHHGEVCFRGEANYAKLGHAEVVRVSCNSSSFKLLAAAFFELCPKGTRRDVEDAGDVYRSLVGLPQGMSSPLAASLRQVAQAAAEGVAGLNALRGAGLRLVAGRGGDQDNAEEGTVYVYDSDVFPAHLAEEYNQFQDDMRQIFRQALPELELEELSVHCPGPETVLPWRQIGGFMLAVGVVLAGAFLCWRLDLPFRWGPSSLQSGSASIEEHYEGLEDEGSELGRYG</sequence>
<accession>A0AA36HPB4</accession>
<keyword evidence="2" id="KW-1185">Reference proteome</keyword>
<organism evidence="1 2">
    <name type="scientific">Effrenium voratum</name>
    <dbReference type="NCBI Taxonomy" id="2562239"/>
    <lineage>
        <taxon>Eukaryota</taxon>
        <taxon>Sar</taxon>
        <taxon>Alveolata</taxon>
        <taxon>Dinophyceae</taxon>
        <taxon>Suessiales</taxon>
        <taxon>Symbiodiniaceae</taxon>
        <taxon>Effrenium</taxon>
    </lineage>
</organism>
<dbReference type="InterPro" id="IPR036509">
    <property type="entry name" value="Met_Sox_Rdtase_MsrA_sf"/>
</dbReference>
<comment type="caution">
    <text evidence="1">The sequence shown here is derived from an EMBL/GenBank/DDBJ whole genome shotgun (WGS) entry which is preliminary data.</text>
</comment>
<dbReference type="Gene3D" id="3.30.1060.10">
    <property type="entry name" value="Peptide methionine sulphoxide reductase MsrA"/>
    <property type="match status" value="2"/>
</dbReference>
<dbReference type="InterPro" id="IPR011057">
    <property type="entry name" value="Mss4-like_sf"/>
</dbReference>
<dbReference type="AlphaFoldDB" id="A0AA36HPB4"/>
<dbReference type="Proteomes" id="UP001178507">
    <property type="component" value="Unassembled WGS sequence"/>
</dbReference>
<evidence type="ECO:0000313" key="1">
    <source>
        <dbReference type="EMBL" id="CAJ1372818.1"/>
    </source>
</evidence>
<dbReference type="Gene3D" id="2.170.150.20">
    <property type="entry name" value="Peptide methionine sulfoxide reductase"/>
    <property type="match status" value="1"/>
</dbReference>
<dbReference type="EMBL" id="CAUJNA010000158">
    <property type="protein sequence ID" value="CAJ1372818.1"/>
    <property type="molecule type" value="Genomic_DNA"/>
</dbReference>